<dbReference type="Proteomes" id="UP001057402">
    <property type="component" value="Chromosome 6"/>
</dbReference>
<keyword evidence="2" id="KW-1185">Reference proteome</keyword>
<gene>
    <name evidence="1" type="ORF">MLD38_020579</name>
</gene>
<name>A0ACB9QF96_9MYRT</name>
<evidence type="ECO:0000313" key="2">
    <source>
        <dbReference type="Proteomes" id="UP001057402"/>
    </source>
</evidence>
<protein>
    <submittedName>
        <fullName evidence="1">Uncharacterized protein</fullName>
    </submittedName>
</protein>
<proteinExistence type="predicted"/>
<comment type="caution">
    <text evidence="1">The sequence shown here is derived from an EMBL/GenBank/DDBJ whole genome shotgun (WGS) entry which is preliminary data.</text>
</comment>
<organism evidence="1 2">
    <name type="scientific">Melastoma candidum</name>
    <dbReference type="NCBI Taxonomy" id="119954"/>
    <lineage>
        <taxon>Eukaryota</taxon>
        <taxon>Viridiplantae</taxon>
        <taxon>Streptophyta</taxon>
        <taxon>Embryophyta</taxon>
        <taxon>Tracheophyta</taxon>
        <taxon>Spermatophyta</taxon>
        <taxon>Magnoliopsida</taxon>
        <taxon>eudicotyledons</taxon>
        <taxon>Gunneridae</taxon>
        <taxon>Pentapetalae</taxon>
        <taxon>rosids</taxon>
        <taxon>malvids</taxon>
        <taxon>Myrtales</taxon>
        <taxon>Melastomataceae</taxon>
        <taxon>Melastomatoideae</taxon>
        <taxon>Melastomateae</taxon>
        <taxon>Melastoma</taxon>
    </lineage>
</organism>
<dbReference type="EMBL" id="CM042885">
    <property type="protein sequence ID" value="KAI4364497.1"/>
    <property type="molecule type" value="Genomic_DNA"/>
</dbReference>
<reference evidence="2" key="1">
    <citation type="journal article" date="2023" name="Front. Plant Sci.">
        <title>Chromosomal-level genome assembly of Melastoma candidum provides insights into trichome evolution.</title>
        <authorList>
            <person name="Zhong Y."/>
            <person name="Wu W."/>
            <person name="Sun C."/>
            <person name="Zou P."/>
            <person name="Liu Y."/>
            <person name="Dai S."/>
            <person name="Zhou R."/>
        </authorList>
    </citation>
    <scope>NUCLEOTIDE SEQUENCE [LARGE SCALE GENOMIC DNA]</scope>
</reference>
<evidence type="ECO:0000313" key="1">
    <source>
        <dbReference type="EMBL" id="KAI4364497.1"/>
    </source>
</evidence>
<accession>A0ACB9QF96</accession>
<sequence length="150" mass="15686">MTSSHSAATTPDFSAAFHVLDADRDGRIGYDDLKAFYGPRVDEDAIGAMMSAADTDKNGYVEYGEFEHVLSGQGGRYGSAGPDGVMGEVFKMMDRDGDGLLSSNDLRGYLAGAGLGASDEEVHAMMGLADGDGGVTFDGLLRILGFSKKA</sequence>